<evidence type="ECO:0000256" key="1">
    <source>
        <dbReference type="SAM" id="MobiDB-lite"/>
    </source>
</evidence>
<keyword evidence="2" id="KW-0812">Transmembrane</keyword>
<feature type="compositionally biased region" description="Polar residues" evidence="1">
    <location>
        <begin position="367"/>
        <end position="378"/>
    </location>
</feature>
<evidence type="ECO:0000313" key="3">
    <source>
        <dbReference type="EMBL" id="SCM70441.1"/>
    </source>
</evidence>
<feature type="transmembrane region" description="Helical" evidence="2">
    <location>
        <begin position="281"/>
        <end position="298"/>
    </location>
</feature>
<dbReference type="EMBL" id="FMJC01000001">
    <property type="protein sequence ID" value="SCM70441.1"/>
    <property type="molecule type" value="Genomic_DNA"/>
</dbReference>
<feature type="region of interest" description="Disordered" evidence="1">
    <location>
        <begin position="350"/>
        <end position="378"/>
    </location>
</feature>
<feature type="transmembrane region" description="Helical" evidence="2">
    <location>
        <begin position="305"/>
        <end position="323"/>
    </location>
</feature>
<accession>A0A212KYQ4</accession>
<feature type="transmembrane region" description="Helical" evidence="2">
    <location>
        <begin position="82"/>
        <end position="102"/>
    </location>
</feature>
<protein>
    <submittedName>
        <fullName evidence="3">Uncharacterized protein</fullName>
    </submittedName>
</protein>
<proteinExistence type="predicted"/>
<feature type="transmembrane region" description="Helical" evidence="2">
    <location>
        <begin position="197"/>
        <end position="218"/>
    </location>
</feature>
<feature type="transmembrane region" description="Helical" evidence="2">
    <location>
        <begin position="239"/>
        <end position="261"/>
    </location>
</feature>
<keyword evidence="2" id="KW-1133">Transmembrane helix</keyword>
<evidence type="ECO:0000256" key="2">
    <source>
        <dbReference type="SAM" id="Phobius"/>
    </source>
</evidence>
<feature type="transmembrane region" description="Helical" evidence="2">
    <location>
        <begin position="144"/>
        <end position="165"/>
    </location>
</feature>
<gene>
    <name evidence="3" type="ORF">KL86DES1_10408</name>
</gene>
<feature type="transmembrane region" description="Helical" evidence="2">
    <location>
        <begin position="37"/>
        <end position="61"/>
    </location>
</feature>
<reference evidence="3" key="1">
    <citation type="submission" date="2016-08" db="EMBL/GenBank/DDBJ databases">
        <authorList>
            <person name="Seilhamer J.J."/>
        </authorList>
    </citation>
    <scope>NUCLEOTIDE SEQUENCE</scope>
    <source>
        <strain evidence="3">86-1</strain>
    </source>
</reference>
<dbReference type="RefSeq" id="WP_232088210.1">
    <property type="nucleotide sequence ID" value="NZ_LT608333.1"/>
</dbReference>
<organism evidence="3">
    <name type="scientific">uncultured Desulfovibrio sp</name>
    <dbReference type="NCBI Taxonomy" id="167968"/>
    <lineage>
        <taxon>Bacteria</taxon>
        <taxon>Pseudomonadati</taxon>
        <taxon>Thermodesulfobacteriota</taxon>
        <taxon>Desulfovibrionia</taxon>
        <taxon>Desulfovibrionales</taxon>
        <taxon>Desulfovibrionaceae</taxon>
        <taxon>Desulfovibrio</taxon>
        <taxon>environmental samples</taxon>
    </lineage>
</organism>
<feature type="transmembrane region" description="Helical" evidence="2">
    <location>
        <begin position="114"/>
        <end position="132"/>
    </location>
</feature>
<sequence length="378" mass="42091">MNFLQDVLVQLSAWMELPRQWMQTCPFLQTGIDSLCVTLALAALLAFAGLGFISATARILFITRKRSSYDKCARQLAHLAMVLGWILLVAGRVWLFFAQGSYTPDSLPDFMVELSWIMLGIAVLVSSLYFALWKFLVKVPILHVVMGMISSVQGCIAVVVALSSARMINAYTSPDATAITLGDIFFPGWFSPFWRSLYWTLPLILAMAAASGALWLTLRRQRDDFGRDHYNTMVPWCAVWARNAWAVFWLIFLASTVAEIQQAWQGGVFTTENALRESAKVLVWLVPLILWTVVARSAAPMRHKFTLLVALIMAVAFMLPYYSQATSLSLPASGTIQEMIIAPLEERELPPSPQIAPQTAPEADQQAKPQTAPQKSPE</sequence>
<dbReference type="AlphaFoldDB" id="A0A212KYQ4"/>
<name>A0A212KYQ4_9BACT</name>
<keyword evidence="2" id="KW-0472">Membrane</keyword>